<name>A0A0A9EWK6_ARUDO</name>
<accession>A0A0A9EWK6</accession>
<reference evidence="1" key="2">
    <citation type="journal article" date="2015" name="Data Brief">
        <title>Shoot transcriptome of the giant reed, Arundo donax.</title>
        <authorList>
            <person name="Barrero R.A."/>
            <person name="Guerrero F.D."/>
            <person name="Moolhuijzen P."/>
            <person name="Goolsby J.A."/>
            <person name="Tidwell J."/>
            <person name="Bellgard S.E."/>
            <person name="Bellgard M.I."/>
        </authorList>
    </citation>
    <scope>NUCLEOTIDE SEQUENCE</scope>
    <source>
        <tissue evidence="1">Shoot tissue taken approximately 20 cm above the soil surface</tissue>
    </source>
</reference>
<proteinExistence type="predicted"/>
<protein>
    <submittedName>
        <fullName evidence="1">Uncharacterized protein</fullName>
    </submittedName>
</protein>
<reference evidence="1" key="1">
    <citation type="submission" date="2014-09" db="EMBL/GenBank/DDBJ databases">
        <authorList>
            <person name="Magalhaes I.L.F."/>
            <person name="Oliveira U."/>
            <person name="Santos F.R."/>
            <person name="Vidigal T.H.D.A."/>
            <person name="Brescovit A.D."/>
            <person name="Santos A.J."/>
        </authorList>
    </citation>
    <scope>NUCLEOTIDE SEQUENCE</scope>
    <source>
        <tissue evidence="1">Shoot tissue taken approximately 20 cm above the soil surface</tissue>
    </source>
</reference>
<dbReference type="AlphaFoldDB" id="A0A0A9EWK6"/>
<dbReference type="EMBL" id="GBRH01193419">
    <property type="protein sequence ID" value="JAE04477.1"/>
    <property type="molecule type" value="Transcribed_RNA"/>
</dbReference>
<sequence length="70" mass="7774">MQQEIPVGYSSSVDNTCIRSVVCIVFVLTRCAKLFIAVTVKFYPLMLCPPPASTTTMTAQLISFIHYSKL</sequence>
<organism evidence="1">
    <name type="scientific">Arundo donax</name>
    <name type="common">Giant reed</name>
    <name type="synonym">Donax arundinaceus</name>
    <dbReference type="NCBI Taxonomy" id="35708"/>
    <lineage>
        <taxon>Eukaryota</taxon>
        <taxon>Viridiplantae</taxon>
        <taxon>Streptophyta</taxon>
        <taxon>Embryophyta</taxon>
        <taxon>Tracheophyta</taxon>
        <taxon>Spermatophyta</taxon>
        <taxon>Magnoliopsida</taxon>
        <taxon>Liliopsida</taxon>
        <taxon>Poales</taxon>
        <taxon>Poaceae</taxon>
        <taxon>PACMAD clade</taxon>
        <taxon>Arundinoideae</taxon>
        <taxon>Arundineae</taxon>
        <taxon>Arundo</taxon>
    </lineage>
</organism>
<evidence type="ECO:0000313" key="1">
    <source>
        <dbReference type="EMBL" id="JAE04477.1"/>
    </source>
</evidence>